<feature type="non-terminal residue" evidence="2">
    <location>
        <position position="322"/>
    </location>
</feature>
<feature type="compositionally biased region" description="Low complexity" evidence="1">
    <location>
        <begin position="16"/>
        <end position="26"/>
    </location>
</feature>
<accession>A0ABD3PPK0</accession>
<dbReference type="AlphaFoldDB" id="A0ABD3PPK0"/>
<organism evidence="2 3">
    <name type="scientific">Cyclotella cryptica</name>
    <dbReference type="NCBI Taxonomy" id="29204"/>
    <lineage>
        <taxon>Eukaryota</taxon>
        <taxon>Sar</taxon>
        <taxon>Stramenopiles</taxon>
        <taxon>Ochrophyta</taxon>
        <taxon>Bacillariophyta</taxon>
        <taxon>Coscinodiscophyceae</taxon>
        <taxon>Thalassiosirophycidae</taxon>
        <taxon>Stephanodiscales</taxon>
        <taxon>Stephanodiscaceae</taxon>
        <taxon>Cyclotella</taxon>
    </lineage>
</organism>
<keyword evidence="3" id="KW-1185">Reference proteome</keyword>
<evidence type="ECO:0000256" key="1">
    <source>
        <dbReference type="SAM" id="MobiDB-lite"/>
    </source>
</evidence>
<feature type="region of interest" description="Disordered" evidence="1">
    <location>
        <begin position="1"/>
        <end position="26"/>
    </location>
</feature>
<sequence length="322" mass="34682">MKVSHIDIAPRSYPVPGAEAATTAAPPTRNAIDDAAEAEAFDHAADLEDAGDGWVLPDPAMLPDGTTTPLARTRGQQQRLLASRSPITQDTIATGEANMLPPEEGDSENPLVAYIDICSAHDTPPSAGLHTSTVLPEARGTAHRRGNSRCNPIAGQHPQGGPCNDADLHYSATMSNPPMAPSHPPNLRGLLHPSHNNQAHVTGATTPLLRKENKQRRGARQWEQHLSSSYWTTPTGHPTLPPLLKYLIDVYVDDFIGLTIPTTRAQLDHVANAVMCAVHDVFPPHEDEESDPISFKNLVQGGGAWDEIKEILGFMFNGTDKT</sequence>
<proteinExistence type="predicted"/>
<dbReference type="EMBL" id="JABMIG020000135">
    <property type="protein sequence ID" value="KAL3789912.1"/>
    <property type="molecule type" value="Genomic_DNA"/>
</dbReference>
<comment type="caution">
    <text evidence="2">The sequence shown here is derived from an EMBL/GenBank/DDBJ whole genome shotgun (WGS) entry which is preliminary data.</text>
</comment>
<protein>
    <submittedName>
        <fullName evidence="2">Uncharacterized protein</fullName>
    </submittedName>
</protein>
<evidence type="ECO:0000313" key="3">
    <source>
        <dbReference type="Proteomes" id="UP001516023"/>
    </source>
</evidence>
<name>A0ABD3PPK0_9STRA</name>
<gene>
    <name evidence="2" type="ORF">HJC23_010597</name>
</gene>
<dbReference type="Proteomes" id="UP001516023">
    <property type="component" value="Unassembled WGS sequence"/>
</dbReference>
<evidence type="ECO:0000313" key="2">
    <source>
        <dbReference type="EMBL" id="KAL3789912.1"/>
    </source>
</evidence>
<reference evidence="2 3" key="1">
    <citation type="journal article" date="2020" name="G3 (Bethesda)">
        <title>Improved Reference Genome for Cyclotella cryptica CCMP332, a Model for Cell Wall Morphogenesis, Salinity Adaptation, and Lipid Production in Diatoms (Bacillariophyta).</title>
        <authorList>
            <person name="Roberts W.R."/>
            <person name="Downey K.M."/>
            <person name="Ruck E.C."/>
            <person name="Traller J.C."/>
            <person name="Alverson A.J."/>
        </authorList>
    </citation>
    <scope>NUCLEOTIDE SEQUENCE [LARGE SCALE GENOMIC DNA]</scope>
    <source>
        <strain evidence="2 3">CCMP332</strain>
    </source>
</reference>